<protein>
    <submittedName>
        <fullName evidence="2">Uncharacterized protein</fullName>
    </submittedName>
</protein>
<keyword evidence="3" id="KW-1185">Reference proteome</keyword>
<proteinExistence type="predicted"/>
<dbReference type="AlphaFoldDB" id="A0AAD7EV83"/>
<dbReference type="Pfam" id="PF14223">
    <property type="entry name" value="Retrotran_gag_2"/>
    <property type="match status" value="1"/>
</dbReference>
<feature type="compositionally biased region" description="Low complexity" evidence="1">
    <location>
        <begin position="20"/>
        <end position="32"/>
    </location>
</feature>
<accession>A0AAD7EV83</accession>
<evidence type="ECO:0000313" key="3">
    <source>
        <dbReference type="Proteomes" id="UP001218218"/>
    </source>
</evidence>
<dbReference type="EMBL" id="JARIHO010000011">
    <property type="protein sequence ID" value="KAJ7353651.1"/>
    <property type="molecule type" value="Genomic_DNA"/>
</dbReference>
<dbReference type="Proteomes" id="UP001218218">
    <property type="component" value="Unassembled WGS sequence"/>
</dbReference>
<organism evidence="2 3">
    <name type="scientific">Mycena albidolilacea</name>
    <dbReference type="NCBI Taxonomy" id="1033008"/>
    <lineage>
        <taxon>Eukaryota</taxon>
        <taxon>Fungi</taxon>
        <taxon>Dikarya</taxon>
        <taxon>Basidiomycota</taxon>
        <taxon>Agaricomycotina</taxon>
        <taxon>Agaricomycetes</taxon>
        <taxon>Agaricomycetidae</taxon>
        <taxon>Agaricales</taxon>
        <taxon>Marasmiineae</taxon>
        <taxon>Mycenaceae</taxon>
        <taxon>Mycena</taxon>
    </lineage>
</organism>
<evidence type="ECO:0000256" key="1">
    <source>
        <dbReference type="SAM" id="MobiDB-lite"/>
    </source>
</evidence>
<feature type="region of interest" description="Disordered" evidence="1">
    <location>
        <begin position="1"/>
        <end position="58"/>
    </location>
</feature>
<feature type="compositionally biased region" description="Polar residues" evidence="1">
    <location>
        <begin position="42"/>
        <end position="58"/>
    </location>
</feature>
<reference evidence="2" key="1">
    <citation type="submission" date="2023-03" db="EMBL/GenBank/DDBJ databases">
        <title>Massive genome expansion in bonnet fungi (Mycena s.s.) driven by repeated elements and novel gene families across ecological guilds.</title>
        <authorList>
            <consortium name="Lawrence Berkeley National Laboratory"/>
            <person name="Harder C.B."/>
            <person name="Miyauchi S."/>
            <person name="Viragh M."/>
            <person name="Kuo A."/>
            <person name="Thoen E."/>
            <person name="Andreopoulos B."/>
            <person name="Lu D."/>
            <person name="Skrede I."/>
            <person name="Drula E."/>
            <person name="Henrissat B."/>
            <person name="Morin E."/>
            <person name="Kohler A."/>
            <person name="Barry K."/>
            <person name="LaButti K."/>
            <person name="Morin E."/>
            <person name="Salamov A."/>
            <person name="Lipzen A."/>
            <person name="Mereny Z."/>
            <person name="Hegedus B."/>
            <person name="Baldrian P."/>
            <person name="Stursova M."/>
            <person name="Weitz H."/>
            <person name="Taylor A."/>
            <person name="Grigoriev I.V."/>
            <person name="Nagy L.G."/>
            <person name="Martin F."/>
            <person name="Kauserud H."/>
        </authorList>
    </citation>
    <scope>NUCLEOTIDE SEQUENCE</scope>
    <source>
        <strain evidence="2">CBHHK002</strain>
    </source>
</reference>
<gene>
    <name evidence="2" type="ORF">DFH08DRAFT_1077740</name>
</gene>
<comment type="caution">
    <text evidence="2">The sequence shown here is derived from an EMBL/GenBank/DDBJ whole genome shotgun (WGS) entry which is preliminary data.</text>
</comment>
<name>A0AAD7EV83_9AGAR</name>
<evidence type="ECO:0000313" key="2">
    <source>
        <dbReference type="EMBL" id="KAJ7353651.1"/>
    </source>
</evidence>
<sequence>MHMPIHASNNDPVGLLQRAPTPLSSRPSGPRSLPLPPTPRTAQQHMHQYVHTQRTHQTAYHTPTVTTDPSLPHVFNLSSANWTEADKLFLECNNFTPWLDHAKIELGMQSEQLLLYPGKRDDPDRVPRAPVTAVFPTHHCFKSATTAAQIWEILRTHHEHRGPIGQIKVMRKIASTHYLCDTASFSATTQELRELNESIWAAGPVDANCFLLAWMLASLTKNHHKFVRSMLALPHLDLAMLEDNLLTIHEFKDDDDDVACAVTSAPAKGGKQTTSPPNTKPHCINEKCAKLETHTWPYCTSPGGGMAGKTVAEAVDKYQEVYSPWYYEPPRAQAEEAEEGKGFEIAMTLDFIEGYLQRFGNRPLSFRLWPREFAVPTLWAALLKHSALWQEIVLVDPSPALLKQYSLKFRSGLQGIRQIGIVSAQRPAIPLDFPYQLAPNLTDLTLMGITIRSVDGRCIPWAQLTRYCEIGCNWRDGSEGRLGSYRELTNLRILRMELSEYRFLETDTPLILPNLRAATLDFLCTHSHTTKLIQSFDMPALEDLTIRYGGALVDPQRFLAPRSSPKLKYLRAYAYTSFPYGEPGHLDHTLELFPDLEEIIIDIPHLITNTTVSRLIPSPHQLPLLGPKLGTIRFSNRSFVDGSCEWRTLMGMLQARFRPTVPGITRLRTFEFFTEKFSNDVNVTSGLKALRVRNDWDIRVGDECSLPPWEEPDF</sequence>